<dbReference type="RefSeq" id="WP_321398967.1">
    <property type="nucleotide sequence ID" value="NZ_CP139487.1"/>
</dbReference>
<name>A0AAX4HTN5_9BACT</name>
<evidence type="ECO:0000313" key="1">
    <source>
        <dbReference type="EMBL" id="WPU66596.1"/>
    </source>
</evidence>
<reference evidence="1 2" key="1">
    <citation type="submission" date="2023-11" db="EMBL/GenBank/DDBJ databases">
        <title>Peredibacter starrii A3.12.</title>
        <authorList>
            <person name="Mitchell R.J."/>
        </authorList>
    </citation>
    <scope>NUCLEOTIDE SEQUENCE [LARGE SCALE GENOMIC DNA]</scope>
    <source>
        <strain evidence="1 2">A3.12</strain>
    </source>
</reference>
<gene>
    <name evidence="1" type="ORF">SOO65_07545</name>
</gene>
<keyword evidence="2" id="KW-1185">Reference proteome</keyword>
<proteinExistence type="predicted"/>
<protein>
    <submittedName>
        <fullName evidence="1">Uncharacterized protein</fullName>
    </submittedName>
</protein>
<evidence type="ECO:0000313" key="2">
    <source>
        <dbReference type="Proteomes" id="UP001324634"/>
    </source>
</evidence>
<accession>A0AAX4HTN5</accession>
<dbReference type="AlphaFoldDB" id="A0AAX4HTN5"/>
<sequence length="47" mass="5149">MNTNTQSLKKSAWLTSKRPCPVITTAVVVAPKKAGLTLLFMKLISNF</sequence>
<dbReference type="KEGG" id="psti:SOO65_07545"/>
<organism evidence="1 2">
    <name type="scientific">Peredibacter starrii</name>
    <dbReference type="NCBI Taxonomy" id="28202"/>
    <lineage>
        <taxon>Bacteria</taxon>
        <taxon>Pseudomonadati</taxon>
        <taxon>Bdellovibrionota</taxon>
        <taxon>Bacteriovoracia</taxon>
        <taxon>Bacteriovoracales</taxon>
        <taxon>Bacteriovoracaceae</taxon>
        <taxon>Peredibacter</taxon>
    </lineage>
</organism>
<dbReference type="EMBL" id="CP139487">
    <property type="protein sequence ID" value="WPU66596.1"/>
    <property type="molecule type" value="Genomic_DNA"/>
</dbReference>
<dbReference type="Proteomes" id="UP001324634">
    <property type="component" value="Chromosome"/>
</dbReference>